<keyword evidence="11" id="KW-1185">Reference proteome</keyword>
<proteinExistence type="inferred from homology"/>
<dbReference type="Proteomes" id="UP000555728">
    <property type="component" value="Unassembled WGS sequence"/>
</dbReference>
<dbReference type="GO" id="GO:0004324">
    <property type="term" value="F:ferredoxin-NADP+ reductase activity"/>
    <property type="evidence" value="ECO:0007669"/>
    <property type="project" value="UniProtKB-EC"/>
</dbReference>
<evidence type="ECO:0000256" key="1">
    <source>
        <dbReference type="ARBA" id="ARBA00001974"/>
    </source>
</evidence>
<evidence type="ECO:0000259" key="9">
    <source>
        <dbReference type="Pfam" id="PF07992"/>
    </source>
</evidence>
<evidence type="ECO:0000313" key="11">
    <source>
        <dbReference type="Proteomes" id="UP000555728"/>
    </source>
</evidence>
<comment type="similarity">
    <text evidence="2">Belongs to the ferredoxin--NADP reductase type 1 family.</text>
</comment>
<dbReference type="InterPro" id="IPR021163">
    <property type="entry name" value="Ferredox_Rdtase_adrenod"/>
</dbReference>
<dbReference type="PANTHER" id="PTHR48467:SF1">
    <property type="entry name" value="GLUTAMATE SYNTHASE 1 [NADH], CHLOROPLASTIC-LIKE"/>
    <property type="match status" value="1"/>
</dbReference>
<feature type="binding site" evidence="7">
    <location>
        <position position="352"/>
    </location>
    <ligand>
        <name>FAD</name>
        <dbReference type="ChEBI" id="CHEBI:57692"/>
    </ligand>
</feature>
<evidence type="ECO:0000313" key="10">
    <source>
        <dbReference type="EMBL" id="MBB4286888.1"/>
    </source>
</evidence>
<dbReference type="PRINTS" id="PR00419">
    <property type="entry name" value="ADXRDTASE"/>
</dbReference>
<keyword evidence="6 10" id="KW-0560">Oxidoreductase</keyword>
<evidence type="ECO:0000256" key="7">
    <source>
        <dbReference type="PIRSR" id="PIRSR000362-1"/>
    </source>
</evidence>
<feature type="binding site" evidence="7">
    <location>
        <position position="82"/>
    </location>
    <ligand>
        <name>FAD</name>
        <dbReference type="ChEBI" id="CHEBI:57692"/>
    </ligand>
</feature>
<sequence length="457" mass="46876">MTTPSPATVCIVGAGPAGLYAADALIRKRPDARIDMLDRLPTPFGLVRAGVAPDHQGTKAIVRQFARTLGRPGVRFLGHVAVGRDVTLAELRDAYDAVILATGAPEDRRLGIPGEDLAGVYGSGAFVGWYNGHPDHAGLAPRLTGPGVAVVGNGNVALDIARVLAKTPAEMTGADLTADAARTIAAAPLTDIHILGRRGPLEASFTPAELAEMGTLTRAVPVVDPAALPDAAGAWDDPKEQALKDKTLEILRGLAARPAASAAPVRVHFHFRVAPLAVLGADGAVTGLRLARTRVEDGRAVVTEETTDLPVATVVSAIGYRCAALAGAPLDDRGVVANTDGTVAPGLFVVGWSKRGPSGVIPTNRADSMAVAGRVLAWLDAQAAGKPGPDALDRLLVARGVRAVSREDWDRLDAAEVARGAAAGRPREKFTSVAAMLAALDAAPGAPDTAATQTADA</sequence>
<dbReference type="PANTHER" id="PTHR48467">
    <property type="entry name" value="GLUTAMATE SYNTHASE 1 [NADH], CHLOROPLASTIC-LIKE"/>
    <property type="match status" value="1"/>
</dbReference>
<feature type="binding site" evidence="8">
    <location>
        <position position="359"/>
    </location>
    <ligand>
        <name>NADP(+)</name>
        <dbReference type="ChEBI" id="CHEBI:58349"/>
    </ligand>
</feature>
<evidence type="ECO:0000256" key="4">
    <source>
        <dbReference type="ARBA" id="ARBA00022827"/>
    </source>
</evidence>
<reference evidence="10 11" key="1">
    <citation type="submission" date="2020-08" db="EMBL/GenBank/DDBJ databases">
        <title>Genome sequencing of Purple Non-Sulfur Bacteria from various extreme environments.</title>
        <authorList>
            <person name="Mayer M."/>
        </authorList>
    </citation>
    <scope>NUCLEOTIDE SEQUENCE [LARGE SCALE GENOMIC DNA]</scope>
    <source>
        <strain evidence="10 11">JA135</strain>
    </source>
</reference>
<dbReference type="SUPFAM" id="SSF51971">
    <property type="entry name" value="Nucleotide-binding domain"/>
    <property type="match status" value="1"/>
</dbReference>
<keyword evidence="5 8" id="KW-0521">NADP</keyword>
<dbReference type="Pfam" id="PF07992">
    <property type="entry name" value="Pyr_redox_2"/>
    <property type="match status" value="1"/>
</dbReference>
<protein>
    <submittedName>
        <fullName evidence="10">Ferredoxin--NADP+ reductase</fullName>
        <ecNumber evidence="10">1.18.1.2</ecNumber>
    </submittedName>
</protein>
<feature type="binding site" evidence="7">
    <location>
        <begin position="359"/>
        <end position="361"/>
    </location>
    <ligand>
        <name>FAD</name>
        <dbReference type="ChEBI" id="CHEBI:57692"/>
    </ligand>
</feature>
<keyword evidence="3" id="KW-0285">Flavoprotein</keyword>
<dbReference type="Gene3D" id="3.50.50.60">
    <property type="entry name" value="FAD/NAD(P)-binding domain"/>
    <property type="match status" value="1"/>
</dbReference>
<accession>A0A7W6WLM6</accession>
<comment type="cofactor">
    <cofactor evidence="1 7">
        <name>FAD</name>
        <dbReference type="ChEBI" id="CHEBI:57692"/>
    </cofactor>
</comment>
<evidence type="ECO:0000256" key="3">
    <source>
        <dbReference type="ARBA" id="ARBA00022630"/>
    </source>
</evidence>
<dbReference type="Gene3D" id="3.40.50.720">
    <property type="entry name" value="NAD(P)-binding Rossmann-like Domain"/>
    <property type="match status" value="1"/>
</dbReference>
<dbReference type="EMBL" id="JACIGI010000023">
    <property type="protein sequence ID" value="MBB4286888.1"/>
    <property type="molecule type" value="Genomic_DNA"/>
</dbReference>
<keyword evidence="4 7" id="KW-0274">FAD</keyword>
<dbReference type="EC" id="1.18.1.2" evidence="10"/>
<evidence type="ECO:0000256" key="6">
    <source>
        <dbReference type="ARBA" id="ARBA00023002"/>
    </source>
</evidence>
<name>A0A7W6WLM6_9PROT</name>
<dbReference type="PIRSF" id="PIRSF000362">
    <property type="entry name" value="FNR"/>
    <property type="match status" value="1"/>
</dbReference>
<dbReference type="AlphaFoldDB" id="A0A7W6WLM6"/>
<feature type="binding site" evidence="8">
    <location>
        <begin position="153"/>
        <end position="156"/>
    </location>
    <ligand>
        <name>NADP(+)</name>
        <dbReference type="ChEBI" id="CHEBI:58349"/>
    </ligand>
</feature>
<feature type="domain" description="FAD/NAD(P)-binding" evidence="9">
    <location>
        <begin position="8"/>
        <end position="172"/>
    </location>
</feature>
<dbReference type="InterPro" id="IPR036188">
    <property type="entry name" value="FAD/NAD-bd_sf"/>
</dbReference>
<dbReference type="RefSeq" id="WP_184436101.1">
    <property type="nucleotide sequence ID" value="NZ_JACIGI010000023.1"/>
</dbReference>
<evidence type="ECO:0000256" key="8">
    <source>
        <dbReference type="PIRSR" id="PIRSR000362-2"/>
    </source>
</evidence>
<feature type="binding site" evidence="7">
    <location>
        <position position="46"/>
    </location>
    <ligand>
        <name>FAD</name>
        <dbReference type="ChEBI" id="CHEBI:57692"/>
    </ligand>
</feature>
<comment type="caution">
    <text evidence="10">The sequence shown here is derived from an EMBL/GenBank/DDBJ whole genome shotgun (WGS) entry which is preliminary data.</text>
</comment>
<dbReference type="InterPro" id="IPR055275">
    <property type="entry name" value="Ferredox_Rdtase"/>
</dbReference>
<gene>
    <name evidence="10" type="ORF">GGD88_002630</name>
</gene>
<feature type="binding site" evidence="8">
    <location>
        <begin position="197"/>
        <end position="198"/>
    </location>
    <ligand>
        <name>NADP(+)</name>
        <dbReference type="ChEBI" id="CHEBI:58349"/>
    </ligand>
</feature>
<dbReference type="InterPro" id="IPR023753">
    <property type="entry name" value="FAD/NAD-binding_dom"/>
</dbReference>
<evidence type="ECO:0000256" key="2">
    <source>
        <dbReference type="ARBA" id="ARBA00008312"/>
    </source>
</evidence>
<feature type="binding site" evidence="8">
    <location>
        <position position="209"/>
    </location>
    <ligand>
        <name>NADP(+)</name>
        <dbReference type="ChEBI" id="CHEBI:58349"/>
    </ligand>
</feature>
<feature type="binding site" evidence="7">
    <location>
        <position position="17"/>
    </location>
    <ligand>
        <name>FAD</name>
        <dbReference type="ChEBI" id="CHEBI:57692"/>
    </ligand>
</feature>
<evidence type="ECO:0000256" key="5">
    <source>
        <dbReference type="ARBA" id="ARBA00022857"/>
    </source>
</evidence>
<organism evidence="10 11">
    <name type="scientific">Roseospira goensis</name>
    <dbReference type="NCBI Taxonomy" id="391922"/>
    <lineage>
        <taxon>Bacteria</taxon>
        <taxon>Pseudomonadati</taxon>
        <taxon>Pseudomonadota</taxon>
        <taxon>Alphaproteobacteria</taxon>
        <taxon>Rhodospirillales</taxon>
        <taxon>Rhodospirillaceae</taxon>
        <taxon>Roseospira</taxon>
    </lineage>
</organism>